<evidence type="ECO:0000313" key="2">
    <source>
        <dbReference type="Proteomes" id="UP000187891"/>
    </source>
</evidence>
<evidence type="ECO:0000313" key="1">
    <source>
        <dbReference type="EMBL" id="SCX26259.1"/>
    </source>
</evidence>
<gene>
    <name evidence="1" type="ORF">DSM25559_2818</name>
</gene>
<dbReference type="AlphaFoldDB" id="A0A1R3TTS5"/>
<reference evidence="2" key="1">
    <citation type="submission" date="2016-10" db="EMBL/GenBank/DDBJ databases">
        <authorList>
            <person name="Wibberg D."/>
        </authorList>
    </citation>
    <scope>NUCLEOTIDE SEQUENCE [LARGE SCALE GENOMIC DNA]</scope>
</reference>
<dbReference type="STRING" id="1907666.DSM25559_2818"/>
<dbReference type="Proteomes" id="UP000187891">
    <property type="component" value="Unassembled WGS sequence"/>
</dbReference>
<protein>
    <submittedName>
        <fullName evidence="1">Uncharacterized protein</fullName>
    </submittedName>
</protein>
<accession>A0A1R3TTS5</accession>
<organism evidence="1 2">
    <name type="scientific">Agrobacterium rosae</name>
    <dbReference type="NCBI Taxonomy" id="1972867"/>
    <lineage>
        <taxon>Bacteria</taxon>
        <taxon>Pseudomonadati</taxon>
        <taxon>Pseudomonadota</taxon>
        <taxon>Alphaproteobacteria</taxon>
        <taxon>Hyphomicrobiales</taxon>
        <taxon>Rhizobiaceae</taxon>
        <taxon>Rhizobium/Agrobacterium group</taxon>
        <taxon>Agrobacterium</taxon>
    </lineage>
</organism>
<name>A0A1R3TTS5_9HYPH</name>
<dbReference type="RefSeq" id="WP_077120457.1">
    <property type="nucleotide sequence ID" value="NZ_FMUE01000006.1"/>
</dbReference>
<sequence>MAFVIKTDIPDPKATTFIFPAQKTMYGGKHIAKGDSVFLFASENEGGHGLIAKGIVESAEAIAKKPGIDRQTPLVGIIVKCMAMAKRPLGRTQLKPFSDWDDGKPETELNFKLYRQATNKIVGISDEAATLLEGCFTGPD</sequence>
<dbReference type="EMBL" id="FMUE01000006">
    <property type="protein sequence ID" value="SCX26259.1"/>
    <property type="molecule type" value="Genomic_DNA"/>
</dbReference>
<proteinExistence type="predicted"/>